<dbReference type="PANTHER" id="PTHR33204">
    <property type="entry name" value="TRANSCRIPTIONAL REGULATOR, MARR FAMILY"/>
    <property type="match status" value="1"/>
</dbReference>
<keyword evidence="6" id="KW-1185">Reference proteome</keyword>
<evidence type="ECO:0000313" key="5">
    <source>
        <dbReference type="EMBL" id="SHK55341.1"/>
    </source>
</evidence>
<keyword evidence="2" id="KW-0238">DNA-binding</keyword>
<evidence type="ECO:0000256" key="1">
    <source>
        <dbReference type="ARBA" id="ARBA00023015"/>
    </source>
</evidence>
<dbReference type="Pfam" id="PF01638">
    <property type="entry name" value="HxlR"/>
    <property type="match status" value="1"/>
</dbReference>
<keyword evidence="3" id="KW-0804">Transcription</keyword>
<dbReference type="GO" id="GO:0003677">
    <property type="term" value="F:DNA binding"/>
    <property type="evidence" value="ECO:0007669"/>
    <property type="project" value="UniProtKB-KW"/>
</dbReference>
<keyword evidence="1" id="KW-0805">Transcription regulation</keyword>
<gene>
    <name evidence="5" type="ORF">SAMN02745123_02296</name>
</gene>
<evidence type="ECO:0000259" key="4">
    <source>
        <dbReference type="PROSITE" id="PS51118"/>
    </source>
</evidence>
<proteinExistence type="predicted"/>
<dbReference type="Gene3D" id="1.10.10.10">
    <property type="entry name" value="Winged helix-like DNA-binding domain superfamily/Winged helix DNA-binding domain"/>
    <property type="match status" value="1"/>
</dbReference>
<dbReference type="InterPro" id="IPR036388">
    <property type="entry name" value="WH-like_DNA-bd_sf"/>
</dbReference>
<sequence>MNNQDEQRLEECYCPAQKALSILGGKWTLSIIRELSSGTKRFGQLQKSLKGISPKTLSARLQELEKQAIVTKEIYLEVPPRVEYSLTTKGESLKKILLDLVKWGTENLRSED</sequence>
<dbReference type="CDD" id="cd00090">
    <property type="entry name" value="HTH_ARSR"/>
    <property type="match status" value="1"/>
</dbReference>
<organism evidence="5 6">
    <name type="scientific">Desulforamulus aeronauticus DSM 10349</name>
    <dbReference type="NCBI Taxonomy" id="1121421"/>
    <lineage>
        <taxon>Bacteria</taxon>
        <taxon>Bacillati</taxon>
        <taxon>Bacillota</taxon>
        <taxon>Clostridia</taxon>
        <taxon>Eubacteriales</taxon>
        <taxon>Peptococcaceae</taxon>
        <taxon>Desulforamulus</taxon>
    </lineage>
</organism>
<dbReference type="RefSeq" id="WP_072914399.1">
    <property type="nucleotide sequence ID" value="NZ_FRAR01000016.1"/>
</dbReference>
<dbReference type="OrthoDB" id="9791143at2"/>
<dbReference type="STRING" id="1121421.SAMN02745123_02296"/>
<accession>A0A1M6TEG1</accession>
<dbReference type="PANTHER" id="PTHR33204:SF18">
    <property type="entry name" value="TRANSCRIPTIONAL REGULATORY PROTEIN"/>
    <property type="match status" value="1"/>
</dbReference>
<dbReference type="Proteomes" id="UP000183997">
    <property type="component" value="Unassembled WGS sequence"/>
</dbReference>
<dbReference type="AlphaFoldDB" id="A0A1M6TEG1"/>
<dbReference type="EMBL" id="FRAR01000016">
    <property type="protein sequence ID" value="SHK55341.1"/>
    <property type="molecule type" value="Genomic_DNA"/>
</dbReference>
<dbReference type="InterPro" id="IPR002577">
    <property type="entry name" value="HTH_HxlR"/>
</dbReference>
<reference evidence="6" key="1">
    <citation type="submission" date="2016-11" db="EMBL/GenBank/DDBJ databases">
        <authorList>
            <person name="Varghese N."/>
            <person name="Submissions S."/>
        </authorList>
    </citation>
    <scope>NUCLEOTIDE SEQUENCE [LARGE SCALE GENOMIC DNA]</scope>
    <source>
        <strain evidence="6">DSM 10349</strain>
    </source>
</reference>
<dbReference type="InterPro" id="IPR036390">
    <property type="entry name" value="WH_DNA-bd_sf"/>
</dbReference>
<dbReference type="PROSITE" id="PS51118">
    <property type="entry name" value="HTH_HXLR"/>
    <property type="match status" value="1"/>
</dbReference>
<evidence type="ECO:0000256" key="3">
    <source>
        <dbReference type="ARBA" id="ARBA00023163"/>
    </source>
</evidence>
<dbReference type="InterPro" id="IPR011991">
    <property type="entry name" value="ArsR-like_HTH"/>
</dbReference>
<dbReference type="SUPFAM" id="SSF46785">
    <property type="entry name" value="Winged helix' DNA-binding domain"/>
    <property type="match status" value="1"/>
</dbReference>
<evidence type="ECO:0000256" key="2">
    <source>
        <dbReference type="ARBA" id="ARBA00023125"/>
    </source>
</evidence>
<evidence type="ECO:0000313" key="6">
    <source>
        <dbReference type="Proteomes" id="UP000183997"/>
    </source>
</evidence>
<name>A0A1M6TEG1_9FIRM</name>
<feature type="domain" description="HTH hxlR-type" evidence="4">
    <location>
        <begin position="14"/>
        <end position="112"/>
    </location>
</feature>
<protein>
    <submittedName>
        <fullName evidence="5">Transcriptional regulator, HxlR family</fullName>
    </submittedName>
</protein>